<accession>A0ABS8DML6</accession>
<comment type="caution">
    <text evidence="1">The sequence shown here is derived from an EMBL/GenBank/DDBJ whole genome shotgun (WGS) entry which is preliminary data.</text>
</comment>
<dbReference type="Pfam" id="PF14205">
    <property type="entry name" value="Cys_rich_KTR"/>
    <property type="match status" value="1"/>
</dbReference>
<evidence type="ECO:0000313" key="1">
    <source>
        <dbReference type="EMBL" id="MCB7388989.1"/>
    </source>
</evidence>
<evidence type="ECO:0000313" key="2">
    <source>
        <dbReference type="Proteomes" id="UP001299546"/>
    </source>
</evidence>
<proteinExistence type="predicted"/>
<reference evidence="1 2" key="1">
    <citation type="submission" date="2021-10" db="EMBL/GenBank/DDBJ databases">
        <title>Collection of gut derived symbiotic bacterial strains cultured from healthy donors.</title>
        <authorList>
            <person name="Lin H."/>
            <person name="Littmann E."/>
            <person name="Kohout C."/>
            <person name="Pamer E.G."/>
        </authorList>
    </citation>
    <scope>NUCLEOTIDE SEQUENCE [LARGE SCALE GENOMIC DNA]</scope>
    <source>
        <strain evidence="1 2">DFI.1.165</strain>
    </source>
</reference>
<organism evidence="1 2">
    <name type="scientific">Bariatricus massiliensis</name>
    <dbReference type="NCBI Taxonomy" id="1745713"/>
    <lineage>
        <taxon>Bacteria</taxon>
        <taxon>Bacillati</taxon>
        <taxon>Bacillota</taxon>
        <taxon>Clostridia</taxon>
        <taxon>Lachnospirales</taxon>
        <taxon>Lachnospiraceae</taxon>
        <taxon>Bariatricus</taxon>
    </lineage>
</organism>
<keyword evidence="2" id="KW-1185">Reference proteome</keyword>
<sequence>MYWCFDEKGTVRCLICGNKTRTMIRKDTEVINFLL</sequence>
<dbReference type="Proteomes" id="UP001299546">
    <property type="component" value="Unassembled WGS sequence"/>
</dbReference>
<dbReference type="RefSeq" id="WP_154670315.1">
    <property type="nucleotide sequence ID" value="NZ_JAJCIQ010000017.1"/>
</dbReference>
<dbReference type="InterPro" id="IPR025957">
    <property type="entry name" value="Cys_rich_KTR"/>
</dbReference>
<protein>
    <submittedName>
        <fullName evidence="1">Cysteine-rich KTR domain-containing protein</fullName>
    </submittedName>
</protein>
<name>A0ABS8DML6_9FIRM</name>
<gene>
    <name evidence="1" type="ORF">LIZ65_17005</name>
</gene>
<dbReference type="EMBL" id="JAJCIS010000017">
    <property type="protein sequence ID" value="MCB7388989.1"/>
    <property type="molecule type" value="Genomic_DNA"/>
</dbReference>